<organism evidence="2 3">
    <name type="scientific">Pseudoalteromonas luteoviolacea (strain 2ta16)</name>
    <dbReference type="NCBI Taxonomy" id="1353533"/>
    <lineage>
        <taxon>Bacteria</taxon>
        <taxon>Pseudomonadati</taxon>
        <taxon>Pseudomonadota</taxon>
        <taxon>Gammaproteobacteria</taxon>
        <taxon>Alteromonadales</taxon>
        <taxon>Pseudoalteromonadaceae</taxon>
        <taxon>Pseudoalteromonas</taxon>
    </lineage>
</organism>
<sequence length="137" mass="15360">MKYLTALSLLIISLSSSAEEKPYRIDSYLPPINVYEFYREDKTRPQKSDFKIKSTIAMSNEEGNRAVLVSIENLSSGRRILEPEQIVVMYANGDVTRLSSLPKKLTVNGGASINITIELGYNIYPIISVLTSNNLKQ</sequence>
<evidence type="ECO:0000313" key="3">
    <source>
        <dbReference type="Proteomes" id="UP000017820"/>
    </source>
</evidence>
<proteinExistence type="predicted"/>
<comment type="caution">
    <text evidence="2">The sequence shown here is derived from an EMBL/GenBank/DDBJ whole genome shotgun (WGS) entry which is preliminary data.</text>
</comment>
<feature type="chain" id="PRO_5004718071" evidence="1">
    <location>
        <begin position="19"/>
        <end position="137"/>
    </location>
</feature>
<accession>V4HUM1</accession>
<name>V4HUM1_PSEL2</name>
<dbReference type="AlphaFoldDB" id="V4HUM1"/>
<reference evidence="2 3" key="1">
    <citation type="submission" date="2013-07" db="EMBL/GenBank/DDBJ databases">
        <title>Draft genome sequence of Pseudoalteromonas luteoviolacea 2ta16.</title>
        <authorList>
            <person name="Allen E.E."/>
            <person name="Azam F."/>
            <person name="Podell S."/>
        </authorList>
    </citation>
    <scope>NUCLEOTIDE SEQUENCE [LARGE SCALE GENOMIC DNA]</scope>
    <source>
        <strain evidence="2 3">2ta16</strain>
    </source>
</reference>
<evidence type="ECO:0000313" key="2">
    <source>
        <dbReference type="EMBL" id="ESP93468.1"/>
    </source>
</evidence>
<feature type="signal peptide" evidence="1">
    <location>
        <begin position="1"/>
        <end position="18"/>
    </location>
</feature>
<gene>
    <name evidence="2" type="ORF">PL2TA16_03321</name>
</gene>
<dbReference type="GeneID" id="29922481"/>
<dbReference type="EMBL" id="AUSV01000036">
    <property type="protein sequence ID" value="ESP93468.1"/>
    <property type="molecule type" value="Genomic_DNA"/>
</dbReference>
<dbReference type="Proteomes" id="UP000017820">
    <property type="component" value="Unassembled WGS sequence"/>
</dbReference>
<protein>
    <submittedName>
        <fullName evidence="2">Uncharacterized protein</fullName>
    </submittedName>
</protein>
<evidence type="ECO:0000256" key="1">
    <source>
        <dbReference type="SAM" id="SignalP"/>
    </source>
</evidence>
<keyword evidence="1" id="KW-0732">Signal</keyword>
<dbReference type="RefSeq" id="WP_023399199.1">
    <property type="nucleotide sequence ID" value="NZ_AUSV01000036.1"/>
</dbReference>